<keyword evidence="2" id="KW-0597">Phosphoprotein</keyword>
<dbReference type="GO" id="GO:0005096">
    <property type="term" value="F:GTPase activator activity"/>
    <property type="evidence" value="ECO:0007669"/>
    <property type="project" value="UniProtKB-KW"/>
</dbReference>
<dbReference type="PANTHER" id="PTHR10194:SF142">
    <property type="entry name" value="NEUROFIBROMIN"/>
    <property type="match status" value="1"/>
</dbReference>
<proteinExistence type="predicted"/>
<dbReference type="Proteomes" id="UP000307173">
    <property type="component" value="Unassembled WGS sequence"/>
</dbReference>
<sequence>MSDHPINQASQSSTTRHSTYSKNDSSTTSSNLSSINSSLTDTSPHHRPKSSHDEHFKSHLNHRIDKKDNRDFYKYTDSTIGKLSVDELHFIDVKHDVIPLIFSRIEALLPYRSGFTIEQMFADPFYIQSKTYLFKLSQTFKFSDDLIASSYNCLVRILKSDPVPSLDDKSHNTLSSIYVIVFLLNNFIDHLKSNERLTLPTAQVLQKSGLMATSNLTHNLSLTSAPKLVLENELSAKLLRLLTSLKTDTICLSTLSNITDPSTLESSFFLRSVRNQHSVSASSLDLHLKPTSPTSASGTPVTTPISGGSSMQFLSSSSSSSSVSSVTAHSNTISFQSDYQSGAESDHKEVIRLTEIKMNSKSYEIINMIDENVSGILAYIAAINQQHYLNVEKRIFKHVNIDALYIKGSHIIQFAFLSSNNFNANILLIRDIFNITKRNSQKFLLLHFFAESIPNWALYRTKDFLKSLEHPMTCKNAEVLFDLLYKHLDMAYSPKVYYSVLSYLLLFQQKQILKFINDKSQKSTTQVLKRSITNVTKLSSNKQKFLQDFIHLINKAPESAQPLCNFLLVGCCVGLIDKSHILYQFVLFLKGPLLKDLKIESFDQAANLRQGNHYSTISNTPNYISKTLALGSSTGSSSSSIQSSTSNTSSNSSSSSRQLANSEVIHELKIYIFAISSVIETSEIPSRIVKLLKFDKQAFSIIPLYIGAFRLLVLIPTLSPILIPIVQDLSPYLLKIFKILSHHIIKTMQTGNPFPEIGSPHAKNKNDKHSFFKGSPLKLLQDETNLTDSESDLDTPDIPLFKLTTPQYPLQETLHTSNILKQIANCDTNTLKDNMINLLMLYSTFPFFTFNEVTHRGIDNPDFLGFEKNFRKFIHVIIPLLTVDDPDIVSATVSFIMSFPLTVANVEPIKVFVGYIAVSVVVDEVSAVAISSETSTKKRNKLIKIIQNLFEKREEHLDLNLIFSNAKIVEEFHGIHGCHRVIRNFECVVFMGLFSNDVKTIRICKRLLATYVSILKSKHHRENCFDRSNIPLAEAILDDKMTFGIASIRKKIKDHLCHITEPNELLLTIWPLMYDRVHVAYNYSDDDSAKLPANNESKQSIEDIEIYSEYLMSFGGIILSDKLKDDPRRPELVQKLETFVKKTFESLFDEDSKKREHTKEILSVSVHPYLAKLIIDQIKLILPTFQRYLKSNELNICELVLSVLRFTCQLDSHILLPYAIDLWNINFSMLKMFNFENNTPEFLRLKLKFCKFQVIFLSKLENLALNGNILLKNQYARIAADYLENTFEIAKNQFSNSKVLNFGSTTKKPNPVMKLTNKVQEFKESELKDLQMDIRVETLIMLKYMFYKLPLDTPRQDYSSDDNRSAAAVVFSNYFNLFVRLLETLNESKNDKDATYTNVAHRSSNMIQEAIQALINLLNSNSKIGLKYSLPLGLHHDELIRVSFIDVFSNIIKDIYTNYERRESISSFYEEGCYIFQTDLDLFMACANSCPRSEIEAYATTISQLKINEKEKLHLYLSLIKHDIVHTADKNEILRSNTVGTRVVALYSYDNATKYLVTVFRPIMEELLEKQELFEIEKVQHFTEDEKKLNLCLFLKYMNLIADRLIESIDYMPLSIRLIAKTIYDTTEATMPENKLVAINAYLFLRIINPTIVSPGHLNIVDDSNTKFKRCLIQLARVIQTIVNDAPVRIPLLESHPEQLILIKKKLFRFMVGVVDFNFQEKWDSIDSNEPLIDAAALRTQFEHDQKFAKYLHSYFYNNWHIIREAYLKANYDKKITLETKLNTIKRFSTILENLGLPQRLKGFEIPESVRNDKSPRGILLYDFMSKTTLAIENVSFIKVLITKDGLPLICITMHEFPVDLTPEMYAFNLLQTMCKFWEGPYCFLLDLTAFSNFDVFIQGRDMLHSIIPSVYKANCKRVYYVNMPVDFFSIMKRLDLNYNDEEKEVKPEFVFVSTSDDAKIMNKNKLIGYTTAISHDGRVTFHDVSIYQSESNRFIPVKLKIGNQFIQIYSGMPQRLKIRDKMHLINLVDCYKISDLGDIEATSYTGVANEISMVNNVTNKRIIITSTKKIEIMRTLYFSRAKLNKNIYQENDDLNETNPHFIVGQLLNLSFSGLLSTSDEIRKASYSLLASIKNYVGLKINKTIESFDDVVFPYGDIDYICEVSSNLAENHPNLTYSFLHGCFLTFDRLSDEDKNSMVLCISPWIKNIHTHVYMSDSTFGPIRTSDLIRKCVKASRNQNVFQVFSLFVWPQLSLEDGLIEIIIDEIVAASIDHEAEGNKWFEVTKYWPMRSSIEICSVIIRRMKEKSYSMTLGESEVEVHTRWIETIVLTRFLSFLIFDSLLFVERYISEIFFIVTIYMDYGPLELRRSLLTLLTRTFHSYLSKPSLNEQQREYIKKQMEIINGARFRMIFGLTRDNADYLLTNLESNDIFSKANAVTTLCDLLTDFLSIDLETEEYALQMIKWNSCVARIAFNNSSQLQSRAILILGSLTQQGISNKLTLKFMDLMGYKYNVYISEEYLAHNPDPAKLNNLLCSFHAFGKTICGISGDSIFHPLMFWCHINLALDDDVSFFRYAIDFIAVTLKKLYEHCTANNLRLVDYLLTIQDPSYKKMEKSFNFELTRENFDAILVLICFKGLENTFTYSITVEAASALLKLRYQEHLKYPDDNTIDYRAYLFFIYLSSTSNEEMIETYNRCGIPNLEYSVGTLNFKVPNIILEWFSSSSKSAFAVCFGATNFFLRQKVDELAISRVISMYIEMSRYNPKVVVKLFSQMDGILQKLVTSSSTPILLENTLNMITKLMTDSNFERYHAVKEDYYKKMEEAKLSGFSMFTFDKQFLYGTSDDDAILKIRKERAEIIKEVYVNAINAYKRTIT</sequence>
<dbReference type="EMBL" id="SELW01000586">
    <property type="protein sequence ID" value="TID19854.1"/>
    <property type="molecule type" value="Genomic_DNA"/>
</dbReference>
<evidence type="ECO:0000256" key="3">
    <source>
        <dbReference type="SAM" id="MobiDB-lite"/>
    </source>
</evidence>
<dbReference type="InterPro" id="IPR023174">
    <property type="entry name" value="PDEase_CS"/>
</dbReference>
<dbReference type="STRING" id="52247.A0A4T0WY48"/>
<feature type="domain" description="Ras-GAP" evidence="4">
    <location>
        <begin position="1494"/>
        <end position="1684"/>
    </location>
</feature>
<dbReference type="Gene3D" id="2.30.29.30">
    <property type="entry name" value="Pleckstrin-homology domain (PH domain)/Phosphotyrosine-binding domain (PTB)"/>
    <property type="match status" value="1"/>
</dbReference>
<dbReference type="Gene3D" id="1.10.506.10">
    <property type="entry name" value="GTPase Activation - p120gap, domain 1"/>
    <property type="match status" value="1"/>
</dbReference>
<dbReference type="InterPro" id="IPR036865">
    <property type="entry name" value="CRAL-TRIO_dom_sf"/>
</dbReference>
<dbReference type="PANTHER" id="PTHR10194">
    <property type="entry name" value="RAS GTPASE-ACTIVATING PROTEINS"/>
    <property type="match status" value="1"/>
</dbReference>
<name>A0A4T0WY48_9ASCO</name>
<feature type="compositionally biased region" description="Low complexity" evidence="3">
    <location>
        <begin position="18"/>
        <end position="42"/>
    </location>
</feature>
<evidence type="ECO:0000313" key="6">
    <source>
        <dbReference type="Proteomes" id="UP000307173"/>
    </source>
</evidence>
<dbReference type="OrthoDB" id="28245at2759"/>
<dbReference type="Gene3D" id="3.40.525.10">
    <property type="entry name" value="CRAL-TRIO lipid binding domain"/>
    <property type="match status" value="1"/>
</dbReference>
<dbReference type="InterPro" id="IPR011993">
    <property type="entry name" value="PH-like_dom_sf"/>
</dbReference>
<evidence type="ECO:0000313" key="5">
    <source>
        <dbReference type="EMBL" id="TID19854.1"/>
    </source>
</evidence>
<gene>
    <name evidence="5" type="ORF">CANINC_003649</name>
</gene>
<dbReference type="GO" id="GO:0008081">
    <property type="term" value="F:phosphoric diester hydrolase activity"/>
    <property type="evidence" value="ECO:0007669"/>
    <property type="project" value="InterPro"/>
</dbReference>
<feature type="region of interest" description="Disordered" evidence="3">
    <location>
        <begin position="1"/>
        <end position="56"/>
    </location>
</feature>
<dbReference type="Pfam" id="PF00616">
    <property type="entry name" value="RasGAP"/>
    <property type="match status" value="1"/>
</dbReference>
<dbReference type="InterPro" id="IPR039360">
    <property type="entry name" value="Ras_GTPase"/>
</dbReference>
<dbReference type="PROSITE" id="PS50018">
    <property type="entry name" value="RAS_GTPASE_ACTIV_2"/>
    <property type="match status" value="1"/>
</dbReference>
<dbReference type="SMART" id="SM00323">
    <property type="entry name" value="RasGAP"/>
    <property type="match status" value="1"/>
</dbReference>
<dbReference type="SUPFAM" id="SSF48350">
    <property type="entry name" value="GTPase activation domain, GAP"/>
    <property type="match status" value="1"/>
</dbReference>
<accession>A0A4T0WY48</accession>
<dbReference type="InterPro" id="IPR008936">
    <property type="entry name" value="Rho_GTPase_activation_prot"/>
</dbReference>
<feature type="region of interest" description="Disordered" evidence="3">
    <location>
        <begin position="283"/>
        <end position="302"/>
    </location>
</feature>
<evidence type="ECO:0000256" key="1">
    <source>
        <dbReference type="ARBA" id="ARBA00022468"/>
    </source>
</evidence>
<dbReference type="InterPro" id="IPR001936">
    <property type="entry name" value="RasGAP_dom"/>
</dbReference>
<organism evidence="5 6">
    <name type="scientific">Pichia inconspicua</name>
    <dbReference type="NCBI Taxonomy" id="52247"/>
    <lineage>
        <taxon>Eukaryota</taxon>
        <taxon>Fungi</taxon>
        <taxon>Dikarya</taxon>
        <taxon>Ascomycota</taxon>
        <taxon>Saccharomycotina</taxon>
        <taxon>Pichiomycetes</taxon>
        <taxon>Pichiales</taxon>
        <taxon>Pichiaceae</taxon>
        <taxon>Pichia</taxon>
    </lineage>
</organism>
<keyword evidence="1" id="KW-0343">GTPase activation</keyword>
<evidence type="ECO:0000256" key="2">
    <source>
        <dbReference type="ARBA" id="ARBA00022553"/>
    </source>
</evidence>
<reference evidence="5 6" key="1">
    <citation type="journal article" date="2019" name="Front. Genet.">
        <title>Whole-Genome Sequencing of the Opportunistic Yeast Pathogen Candida inconspicua Uncovers Its Hybrid Origin.</title>
        <authorList>
            <person name="Mixao V."/>
            <person name="Hansen A.P."/>
            <person name="Saus E."/>
            <person name="Boekhout T."/>
            <person name="Lass-Florl C."/>
            <person name="Gabaldon T."/>
        </authorList>
    </citation>
    <scope>NUCLEOTIDE SEQUENCE [LARGE SCALE GENOMIC DNA]</scope>
    <source>
        <strain evidence="5 6">CBS 180</strain>
    </source>
</reference>
<feature type="compositionally biased region" description="Polar residues" evidence="3">
    <location>
        <begin position="1"/>
        <end position="17"/>
    </location>
</feature>
<dbReference type="PROSITE" id="PS00126">
    <property type="entry name" value="PDEASE_I_1"/>
    <property type="match status" value="1"/>
</dbReference>
<comment type="caution">
    <text evidence="5">The sequence shown here is derived from an EMBL/GenBank/DDBJ whole genome shotgun (WGS) entry which is preliminary data.</text>
</comment>
<feature type="compositionally biased region" description="Polar residues" evidence="3">
    <location>
        <begin position="291"/>
        <end position="302"/>
    </location>
</feature>
<evidence type="ECO:0000259" key="4">
    <source>
        <dbReference type="PROSITE" id="PS50018"/>
    </source>
</evidence>
<protein>
    <recommendedName>
        <fullName evidence="4">Ras-GAP domain-containing protein</fullName>
    </recommendedName>
</protein>
<keyword evidence="6" id="KW-1185">Reference proteome</keyword>